<organism evidence="4 5">
    <name type="scientific">Streptomyces mashuensis</name>
    <dbReference type="NCBI Taxonomy" id="33904"/>
    <lineage>
        <taxon>Bacteria</taxon>
        <taxon>Bacillati</taxon>
        <taxon>Actinomycetota</taxon>
        <taxon>Actinomycetes</taxon>
        <taxon>Kitasatosporales</taxon>
        <taxon>Streptomycetaceae</taxon>
        <taxon>Streptomyces</taxon>
    </lineage>
</organism>
<dbReference type="Gene3D" id="3.40.50.720">
    <property type="entry name" value="NAD(P)-binding Rossmann-like Domain"/>
    <property type="match status" value="1"/>
</dbReference>
<accession>A0A919E9R6</accession>
<dbReference type="InterPro" id="IPR001509">
    <property type="entry name" value="Epimerase_deHydtase"/>
</dbReference>
<dbReference type="AlphaFoldDB" id="A0A919E9R6"/>
<evidence type="ECO:0000256" key="2">
    <source>
        <dbReference type="ARBA" id="ARBA00023277"/>
    </source>
</evidence>
<keyword evidence="2" id="KW-0119">Carbohydrate metabolism</keyword>
<dbReference type="PANTHER" id="PTHR43103">
    <property type="entry name" value="NUCLEOSIDE-DIPHOSPHATE-SUGAR EPIMERASE"/>
    <property type="match status" value="1"/>
</dbReference>
<gene>
    <name evidence="4" type="ORF">GCM10010218_06920</name>
</gene>
<dbReference type="Proteomes" id="UP000638313">
    <property type="component" value="Unassembled WGS sequence"/>
</dbReference>
<dbReference type="RefSeq" id="WP_190127828.1">
    <property type="nucleotide sequence ID" value="NZ_BNBD01000001.1"/>
</dbReference>
<sequence length="334" mass="35313">MTAEVRGADVAGQGVGARQGAVLVTGAAGFVGRHTVEAFHRAGFRVTAVDLRPAPVPLMRAARWERADYADAALLAQVAAGRFGTVVHLATAGDEAAGPAEAALTGPARLADACAAGGARLLYASSYAVYGVQHRQEPLPEDAEDDRTRCSGPLGSYARSLLALDRHMRARHATGLDWAGLRCTHVFGPDEQDKGLAASFLSRLVRAAASRGRVRLYDDTLTAARDHLPVGTVTETLVLLARRPEPVPPDVYNLGSGHPVSFAELLQWCARARREAGGGALEVDLVANPAAATYRHYTCAGTTRLDKALPGRPTVTRQDVESRTAALFAHFSPL</sequence>
<dbReference type="SUPFAM" id="SSF51735">
    <property type="entry name" value="NAD(P)-binding Rossmann-fold domains"/>
    <property type="match status" value="1"/>
</dbReference>
<dbReference type="EMBL" id="BNBD01000001">
    <property type="protein sequence ID" value="GHF28413.1"/>
    <property type="molecule type" value="Genomic_DNA"/>
</dbReference>
<comment type="caution">
    <text evidence="4">The sequence shown here is derived from an EMBL/GenBank/DDBJ whole genome shotgun (WGS) entry which is preliminary data.</text>
</comment>
<evidence type="ECO:0000313" key="5">
    <source>
        <dbReference type="Proteomes" id="UP000638313"/>
    </source>
</evidence>
<dbReference type="PANTHER" id="PTHR43103:SF3">
    <property type="entry name" value="ADP-L-GLYCERO-D-MANNO-HEPTOSE-6-EPIMERASE"/>
    <property type="match status" value="1"/>
</dbReference>
<dbReference type="CDD" id="cd08946">
    <property type="entry name" value="SDR_e"/>
    <property type="match status" value="1"/>
</dbReference>
<reference evidence="4" key="2">
    <citation type="submission" date="2020-09" db="EMBL/GenBank/DDBJ databases">
        <authorList>
            <person name="Sun Q."/>
            <person name="Ohkuma M."/>
        </authorList>
    </citation>
    <scope>NUCLEOTIDE SEQUENCE</scope>
    <source>
        <strain evidence="4">JCM 4059</strain>
    </source>
</reference>
<name>A0A919E9R6_9ACTN</name>
<keyword evidence="5" id="KW-1185">Reference proteome</keyword>
<protein>
    <recommendedName>
        <fullName evidence="3">NAD-dependent epimerase/dehydratase domain-containing protein</fullName>
    </recommendedName>
</protein>
<evidence type="ECO:0000256" key="1">
    <source>
        <dbReference type="ARBA" id="ARBA00022857"/>
    </source>
</evidence>
<evidence type="ECO:0000313" key="4">
    <source>
        <dbReference type="EMBL" id="GHF28413.1"/>
    </source>
</evidence>
<feature type="domain" description="NAD-dependent epimerase/dehydratase" evidence="3">
    <location>
        <begin position="22"/>
        <end position="255"/>
    </location>
</feature>
<proteinExistence type="predicted"/>
<dbReference type="InterPro" id="IPR036291">
    <property type="entry name" value="NAD(P)-bd_dom_sf"/>
</dbReference>
<reference evidence="4" key="1">
    <citation type="journal article" date="2014" name="Int. J. Syst. Evol. Microbiol.">
        <title>Complete genome sequence of Corynebacterium casei LMG S-19264T (=DSM 44701T), isolated from a smear-ripened cheese.</title>
        <authorList>
            <consortium name="US DOE Joint Genome Institute (JGI-PGF)"/>
            <person name="Walter F."/>
            <person name="Albersmeier A."/>
            <person name="Kalinowski J."/>
            <person name="Ruckert C."/>
        </authorList>
    </citation>
    <scope>NUCLEOTIDE SEQUENCE</scope>
    <source>
        <strain evidence="4">JCM 4059</strain>
    </source>
</reference>
<evidence type="ECO:0000259" key="3">
    <source>
        <dbReference type="Pfam" id="PF01370"/>
    </source>
</evidence>
<keyword evidence="1" id="KW-0521">NADP</keyword>
<dbReference type="Pfam" id="PF01370">
    <property type="entry name" value="Epimerase"/>
    <property type="match status" value="1"/>
</dbReference>